<dbReference type="PROSITE" id="PS51387">
    <property type="entry name" value="FAD_PCMH"/>
    <property type="match status" value="1"/>
</dbReference>
<evidence type="ECO:0000256" key="3">
    <source>
        <dbReference type="ARBA" id="ARBA00022630"/>
    </source>
</evidence>
<sequence>MDQSTIGDERIEQFRAGVLGDVILPDDTAYDDARGVWNGMIDKYPAVIVRCRGAADVARALEFAGEYDLRVAVRGGGHNVAGTAVCDDGLVVDLSEMTGVWVDPDNRTVRVQGGATWADVDHECQAFGLATPGGVVSDTGVAGLTLGGGLGHLRCKYGLSCDNVASVELVTATGEFLTASPDENPDLFWGLRGGGGNFGVVTGFEFDLHPVGPDVATCLVFYPGDRLASVLRAYRAFVSNAPDAVSTLVFAGELPEAELFPPDWVHEQKFAIMGCYAGPAADGERALAPLREFAEPIADLSDTMPYVEFQRVLDEDYPDGMRYYWTSIYLDGLSEPAIDRIAYWADAAPSPLSTVDIWQLGGAIADVDIDDSSFAGRHAPYLLGVEANWKDPERDTANVEWARDCLADMRQFSDGSVYLNFPGLLEDNDELMETTFGSAYDRLVALKDEYDPTNRFSLNQNVTPTT</sequence>
<dbReference type="Gene3D" id="3.30.465.10">
    <property type="match status" value="1"/>
</dbReference>
<protein>
    <submittedName>
        <fullName evidence="7">FAD linked oxidase</fullName>
    </submittedName>
</protein>
<accession>L9VPI8</accession>
<name>L9VPI8_9EURY</name>
<evidence type="ECO:0000256" key="4">
    <source>
        <dbReference type="ARBA" id="ARBA00022827"/>
    </source>
</evidence>
<dbReference type="PANTHER" id="PTHR42973">
    <property type="entry name" value="BINDING OXIDOREDUCTASE, PUTATIVE (AFU_ORTHOLOGUE AFUA_1G17690)-RELATED"/>
    <property type="match status" value="1"/>
</dbReference>
<dbReference type="Gene3D" id="3.40.462.20">
    <property type="match status" value="1"/>
</dbReference>
<evidence type="ECO:0000259" key="6">
    <source>
        <dbReference type="PROSITE" id="PS51387"/>
    </source>
</evidence>
<dbReference type="Gene3D" id="3.30.43.10">
    <property type="entry name" value="Uridine Diphospho-n-acetylenolpyruvylglucosamine Reductase, domain 2"/>
    <property type="match status" value="1"/>
</dbReference>
<dbReference type="PROSITE" id="PS00862">
    <property type="entry name" value="OX2_COVAL_FAD"/>
    <property type="match status" value="1"/>
</dbReference>
<proteinExistence type="inferred from homology"/>
<dbReference type="STRING" id="1114856.GCA_000383975_04635"/>
<dbReference type="InterPro" id="IPR016166">
    <property type="entry name" value="FAD-bd_PCMH"/>
</dbReference>
<dbReference type="Pfam" id="PF08031">
    <property type="entry name" value="BBE"/>
    <property type="match status" value="1"/>
</dbReference>
<dbReference type="InterPro" id="IPR016169">
    <property type="entry name" value="FAD-bd_PCMH_sub2"/>
</dbReference>
<dbReference type="RefSeq" id="WP_006090887.1">
    <property type="nucleotide sequence ID" value="NZ_AOHW01000038.1"/>
</dbReference>
<evidence type="ECO:0000256" key="1">
    <source>
        <dbReference type="ARBA" id="ARBA00001974"/>
    </source>
</evidence>
<reference evidence="7 8" key="1">
    <citation type="journal article" date="2014" name="PLoS Genet.">
        <title>Phylogenetically driven sequencing of extremely halophilic archaea reveals strategies for static and dynamic osmo-response.</title>
        <authorList>
            <person name="Becker E.A."/>
            <person name="Seitzer P.M."/>
            <person name="Tritt A."/>
            <person name="Larsen D."/>
            <person name="Krusor M."/>
            <person name="Yao A.I."/>
            <person name="Wu D."/>
            <person name="Madern D."/>
            <person name="Eisen J.A."/>
            <person name="Darling A.E."/>
            <person name="Facciotti M.T."/>
        </authorList>
    </citation>
    <scope>NUCLEOTIDE SEQUENCE [LARGE SCALE GENOMIC DNA]</scope>
    <source>
        <strain evidence="7 8">GA33</strain>
    </source>
</reference>
<evidence type="ECO:0000313" key="8">
    <source>
        <dbReference type="Proteomes" id="UP000011599"/>
    </source>
</evidence>
<organism evidence="7 8">
    <name type="scientific">Natronorubrum tibetense GA33</name>
    <dbReference type="NCBI Taxonomy" id="1114856"/>
    <lineage>
        <taxon>Archaea</taxon>
        <taxon>Methanobacteriati</taxon>
        <taxon>Methanobacteriota</taxon>
        <taxon>Stenosarchaea group</taxon>
        <taxon>Halobacteria</taxon>
        <taxon>Halobacteriales</taxon>
        <taxon>Natrialbaceae</taxon>
        <taxon>Natronorubrum</taxon>
    </lineage>
</organism>
<dbReference type="SUPFAM" id="SSF56176">
    <property type="entry name" value="FAD-binding/transporter-associated domain-like"/>
    <property type="match status" value="1"/>
</dbReference>
<dbReference type="GO" id="GO:0016491">
    <property type="term" value="F:oxidoreductase activity"/>
    <property type="evidence" value="ECO:0007669"/>
    <property type="project" value="UniProtKB-KW"/>
</dbReference>
<keyword evidence="5" id="KW-0560">Oxidoreductase</keyword>
<evidence type="ECO:0000256" key="5">
    <source>
        <dbReference type="ARBA" id="ARBA00023002"/>
    </source>
</evidence>
<dbReference type="InterPro" id="IPR050416">
    <property type="entry name" value="FAD-linked_Oxidoreductase"/>
</dbReference>
<comment type="caution">
    <text evidence="7">The sequence shown here is derived from an EMBL/GenBank/DDBJ whole genome shotgun (WGS) entry which is preliminary data.</text>
</comment>
<dbReference type="EMBL" id="AOHW01000038">
    <property type="protein sequence ID" value="ELY39120.1"/>
    <property type="molecule type" value="Genomic_DNA"/>
</dbReference>
<dbReference type="InterPro" id="IPR012951">
    <property type="entry name" value="BBE"/>
</dbReference>
<dbReference type="PATRIC" id="fig|1114856.3.peg.3045"/>
<keyword evidence="4" id="KW-0274">FAD</keyword>
<dbReference type="Pfam" id="PF01565">
    <property type="entry name" value="FAD_binding_4"/>
    <property type="match status" value="1"/>
</dbReference>
<dbReference type="GO" id="GO:0071949">
    <property type="term" value="F:FAD binding"/>
    <property type="evidence" value="ECO:0007669"/>
    <property type="project" value="InterPro"/>
</dbReference>
<dbReference type="PANTHER" id="PTHR42973:SF39">
    <property type="entry name" value="FAD-BINDING PCMH-TYPE DOMAIN-CONTAINING PROTEIN"/>
    <property type="match status" value="1"/>
</dbReference>
<dbReference type="InterPro" id="IPR006094">
    <property type="entry name" value="Oxid_FAD_bind_N"/>
</dbReference>
<keyword evidence="3" id="KW-0285">Flavoprotein</keyword>
<dbReference type="eggNOG" id="arCOG00340">
    <property type="taxonomic scope" value="Archaea"/>
</dbReference>
<dbReference type="AlphaFoldDB" id="L9VPI8"/>
<dbReference type="InterPro" id="IPR016167">
    <property type="entry name" value="FAD-bd_PCMH_sub1"/>
</dbReference>
<gene>
    <name evidence="7" type="ORF">C496_14722</name>
</gene>
<evidence type="ECO:0000313" key="7">
    <source>
        <dbReference type="EMBL" id="ELY39120.1"/>
    </source>
</evidence>
<dbReference type="InterPro" id="IPR006093">
    <property type="entry name" value="Oxy_OxRdtase_FAD_BS"/>
</dbReference>
<evidence type="ECO:0000256" key="2">
    <source>
        <dbReference type="ARBA" id="ARBA00005466"/>
    </source>
</evidence>
<keyword evidence="8" id="KW-1185">Reference proteome</keyword>
<comment type="similarity">
    <text evidence="2">Belongs to the oxygen-dependent FAD-linked oxidoreductase family.</text>
</comment>
<comment type="cofactor">
    <cofactor evidence="1">
        <name>FAD</name>
        <dbReference type="ChEBI" id="CHEBI:57692"/>
    </cofactor>
</comment>
<dbReference type="InterPro" id="IPR036318">
    <property type="entry name" value="FAD-bd_PCMH-like_sf"/>
</dbReference>
<feature type="domain" description="FAD-binding PCMH-type" evidence="6">
    <location>
        <begin position="41"/>
        <end position="211"/>
    </location>
</feature>
<dbReference type="OrthoDB" id="213514at2157"/>
<dbReference type="Proteomes" id="UP000011599">
    <property type="component" value="Unassembled WGS sequence"/>
</dbReference>